<accession>A0A2U1JB99</accession>
<dbReference type="InterPro" id="IPR032063">
    <property type="entry name" value="MavL-like"/>
</dbReference>
<protein>
    <submittedName>
        <fullName evidence="1">Uncharacterized protein</fullName>
    </submittedName>
</protein>
<gene>
    <name evidence="1" type="ORF">BB558_001623</name>
</gene>
<dbReference type="AlphaFoldDB" id="A0A2U1JB99"/>
<dbReference type="Pfam" id="PF16062">
    <property type="entry name" value="MavL-like"/>
    <property type="match status" value="2"/>
</dbReference>
<dbReference type="Proteomes" id="UP000245591">
    <property type="component" value="Unassembled WGS sequence"/>
</dbReference>
<reference evidence="1 2" key="1">
    <citation type="journal article" date="2018" name="MBio">
        <title>Comparative Genomics Reveals the Core Gene Toolbox for the Fungus-Insect Symbiosis.</title>
        <authorList>
            <person name="Wang Y."/>
            <person name="Stata M."/>
            <person name="Wang W."/>
            <person name="Stajich J.E."/>
            <person name="White M.M."/>
            <person name="Moncalvo J.M."/>
        </authorList>
    </citation>
    <scope>NUCLEOTIDE SEQUENCE [LARGE SCALE GENOMIC DNA]</scope>
    <source>
        <strain evidence="1 2">AUS-126-30</strain>
    </source>
</reference>
<evidence type="ECO:0000313" key="1">
    <source>
        <dbReference type="EMBL" id="PWA02243.1"/>
    </source>
</evidence>
<comment type="caution">
    <text evidence="1">The sequence shown here is derived from an EMBL/GenBank/DDBJ whole genome shotgun (WGS) entry which is preliminary data.</text>
</comment>
<dbReference type="EMBL" id="MBFU01000092">
    <property type="protein sequence ID" value="PWA02243.1"/>
    <property type="molecule type" value="Genomic_DNA"/>
</dbReference>
<organism evidence="1 2">
    <name type="scientific">Smittium angustum</name>
    <dbReference type="NCBI Taxonomy" id="133377"/>
    <lineage>
        <taxon>Eukaryota</taxon>
        <taxon>Fungi</taxon>
        <taxon>Fungi incertae sedis</taxon>
        <taxon>Zoopagomycota</taxon>
        <taxon>Kickxellomycotina</taxon>
        <taxon>Harpellomycetes</taxon>
        <taxon>Harpellales</taxon>
        <taxon>Legeriomycetaceae</taxon>
        <taxon>Smittium</taxon>
    </lineage>
</organism>
<keyword evidence="2" id="KW-1185">Reference proteome</keyword>
<proteinExistence type="predicted"/>
<evidence type="ECO:0000313" key="2">
    <source>
        <dbReference type="Proteomes" id="UP000245591"/>
    </source>
</evidence>
<sequence length="516" mass="58603">MEIPQSSAVTFEEILRRSDLFPTNFPTSNNRIRAIAGSDKKKQKTIVSQALDTRVILHPRVASLIRDFLNIKKDYGTDIERRVYDNLAANLNIDAAGSSSTFSFPLSSQLDEVNQFIQRLIVKRPLAFFLPNDIGILRSGIQVKNNPRNVSGNEWLVVGKSADCKIPFHSYMSYNEMQISALVGTSTPSFFINNGSRNNCARIGYEINHEPCGVIQGLVGARFEKPNLMEWQHVMITQQQNVEVNGYGKRTPSTHNSALLQVWAKFYGQAGVKSTPLDSIKDSEVYYFPTYAEAEEYIDSPAYNALSVEERYFVRHSRYEIFNISVYKRRMRITADIMLLDANDRAQNIRKNTQEYTVNKRVFLDVVGLGLGVWRYKEEQNQWFVDAVGESIEQLSLPNVAFVHFSWVQVDSCLHARHGGVLKCKSGNEIRILFGNRSHAERIGPVFNKWEPDTTSSQQLLVTTYPWDSNSFPGNEYWLGSLSASGDPAAACFSTIPELQNPYINPFHNKIYLCKM</sequence>
<name>A0A2U1JB99_SMIAN</name>